<evidence type="ECO:0000256" key="1">
    <source>
        <dbReference type="ARBA" id="ARBA00004141"/>
    </source>
</evidence>
<feature type="transmembrane region" description="Helical" evidence="8">
    <location>
        <begin position="335"/>
        <end position="360"/>
    </location>
</feature>
<proteinExistence type="inferred from homology"/>
<keyword evidence="4 8" id="KW-0812">Transmembrane</keyword>
<comment type="subcellular location">
    <subcellularLocation>
        <location evidence="1">Membrane</location>
        <topology evidence="1">Multi-pass membrane protein</topology>
    </subcellularLocation>
</comment>
<feature type="transmembrane region" description="Helical" evidence="8">
    <location>
        <begin position="161"/>
        <end position="181"/>
    </location>
</feature>
<evidence type="ECO:0000256" key="2">
    <source>
        <dbReference type="ARBA" id="ARBA00007282"/>
    </source>
</evidence>
<feature type="transmembrane region" description="Helical" evidence="8">
    <location>
        <begin position="306"/>
        <end position="323"/>
    </location>
</feature>
<feature type="domain" description="Wax synthase" evidence="9">
    <location>
        <begin position="254"/>
        <end position="342"/>
    </location>
</feature>
<accession>A0A8K0SXN6</accession>
<evidence type="ECO:0000256" key="3">
    <source>
        <dbReference type="ARBA" id="ARBA00022679"/>
    </source>
</evidence>
<evidence type="ECO:0000313" key="10">
    <source>
        <dbReference type="EMBL" id="KAH7320699.1"/>
    </source>
</evidence>
<comment type="caution">
    <text evidence="10">The sequence shown here is derived from an EMBL/GenBank/DDBJ whole genome shotgun (WGS) entry which is preliminary data.</text>
</comment>
<evidence type="ECO:0000313" key="11">
    <source>
        <dbReference type="Proteomes" id="UP000813444"/>
    </source>
</evidence>
<dbReference type="InterPro" id="IPR044851">
    <property type="entry name" value="Wax_synthase"/>
</dbReference>
<dbReference type="GO" id="GO:0006629">
    <property type="term" value="P:lipid metabolic process"/>
    <property type="evidence" value="ECO:0007669"/>
    <property type="project" value="InterPro"/>
</dbReference>
<dbReference type="PANTHER" id="PTHR31595:SF67">
    <property type="entry name" value="WAX SYNTHASE DOMAIN-CONTAINING PROTEIN"/>
    <property type="match status" value="1"/>
</dbReference>
<evidence type="ECO:0000256" key="6">
    <source>
        <dbReference type="ARBA" id="ARBA00023136"/>
    </source>
</evidence>
<dbReference type="Pfam" id="PF13813">
    <property type="entry name" value="MBOAT_2"/>
    <property type="match status" value="1"/>
</dbReference>
<protein>
    <submittedName>
        <fullName evidence="10">Membrane bound O-acyl transferase family-domain-containing protein</fullName>
    </submittedName>
</protein>
<evidence type="ECO:0000256" key="7">
    <source>
        <dbReference type="SAM" id="MobiDB-lite"/>
    </source>
</evidence>
<feature type="region of interest" description="Disordered" evidence="7">
    <location>
        <begin position="89"/>
        <end position="111"/>
    </location>
</feature>
<comment type="similarity">
    <text evidence="2">Belongs to the wax synthase family.</text>
</comment>
<evidence type="ECO:0000256" key="8">
    <source>
        <dbReference type="SAM" id="Phobius"/>
    </source>
</evidence>
<organism evidence="10 11">
    <name type="scientific">Stachybotrys elegans</name>
    <dbReference type="NCBI Taxonomy" id="80388"/>
    <lineage>
        <taxon>Eukaryota</taxon>
        <taxon>Fungi</taxon>
        <taxon>Dikarya</taxon>
        <taxon>Ascomycota</taxon>
        <taxon>Pezizomycotina</taxon>
        <taxon>Sordariomycetes</taxon>
        <taxon>Hypocreomycetidae</taxon>
        <taxon>Hypocreales</taxon>
        <taxon>Stachybotryaceae</taxon>
        <taxon>Stachybotrys</taxon>
    </lineage>
</organism>
<dbReference type="GO" id="GO:0016020">
    <property type="term" value="C:membrane"/>
    <property type="evidence" value="ECO:0007669"/>
    <property type="project" value="UniProtKB-SubCell"/>
</dbReference>
<feature type="transmembrane region" description="Helical" evidence="8">
    <location>
        <begin position="57"/>
        <end position="79"/>
    </location>
</feature>
<dbReference type="EMBL" id="JAGPNK010000005">
    <property type="protein sequence ID" value="KAH7320699.1"/>
    <property type="molecule type" value="Genomic_DNA"/>
</dbReference>
<dbReference type="GO" id="GO:0008374">
    <property type="term" value="F:O-acyltransferase activity"/>
    <property type="evidence" value="ECO:0007669"/>
    <property type="project" value="InterPro"/>
</dbReference>
<dbReference type="InterPro" id="IPR032805">
    <property type="entry name" value="Wax_synthase_dom"/>
</dbReference>
<dbReference type="Proteomes" id="UP000813444">
    <property type="component" value="Unassembled WGS sequence"/>
</dbReference>
<evidence type="ECO:0000256" key="4">
    <source>
        <dbReference type="ARBA" id="ARBA00022692"/>
    </source>
</evidence>
<name>A0A8K0SXN6_9HYPO</name>
<keyword evidence="11" id="KW-1185">Reference proteome</keyword>
<dbReference type="PANTHER" id="PTHR31595">
    <property type="entry name" value="LONG-CHAIN-ALCOHOL O-FATTY-ACYLTRANSFERASE 3-RELATED"/>
    <property type="match status" value="1"/>
</dbReference>
<dbReference type="OrthoDB" id="1077582at2759"/>
<keyword evidence="6 8" id="KW-0472">Membrane</keyword>
<feature type="transmembrane region" description="Helical" evidence="8">
    <location>
        <begin position="381"/>
        <end position="400"/>
    </location>
</feature>
<evidence type="ECO:0000259" key="9">
    <source>
        <dbReference type="Pfam" id="PF13813"/>
    </source>
</evidence>
<gene>
    <name evidence="10" type="ORF">B0I35DRAFT_427621</name>
</gene>
<evidence type="ECO:0000256" key="5">
    <source>
        <dbReference type="ARBA" id="ARBA00022989"/>
    </source>
</evidence>
<keyword evidence="3 10" id="KW-0808">Transferase</keyword>
<keyword evidence="5 8" id="KW-1133">Transmembrane helix</keyword>
<reference evidence="10" key="1">
    <citation type="journal article" date="2021" name="Nat. Commun.">
        <title>Genetic determinants of endophytism in the Arabidopsis root mycobiome.</title>
        <authorList>
            <person name="Mesny F."/>
            <person name="Miyauchi S."/>
            <person name="Thiergart T."/>
            <person name="Pickel B."/>
            <person name="Atanasova L."/>
            <person name="Karlsson M."/>
            <person name="Huettel B."/>
            <person name="Barry K.W."/>
            <person name="Haridas S."/>
            <person name="Chen C."/>
            <person name="Bauer D."/>
            <person name="Andreopoulos W."/>
            <person name="Pangilinan J."/>
            <person name="LaButti K."/>
            <person name="Riley R."/>
            <person name="Lipzen A."/>
            <person name="Clum A."/>
            <person name="Drula E."/>
            <person name="Henrissat B."/>
            <person name="Kohler A."/>
            <person name="Grigoriev I.V."/>
            <person name="Martin F.M."/>
            <person name="Hacquard S."/>
        </authorList>
    </citation>
    <scope>NUCLEOTIDE SEQUENCE</scope>
    <source>
        <strain evidence="10">MPI-CAGE-CH-0235</strain>
    </source>
</reference>
<dbReference type="AlphaFoldDB" id="A0A8K0SXN6"/>
<sequence length="440" mass="49050">MESIWKSSGLFGLQLSVMAAILGFTGPSSFLRPAALAIVVLCPYLQLPELEGIKHPVLRAFIGAACVYTVVLYTDAALIHKWSFDVHGPTSSAGGLKPERSKVTKLSKNASKEPRSLPNVIRRFGFGFEVSLQSRFPTTKWPVKTIPPFSRTNPEFVPERAVFILTELARVIFCLLFLVFLDLLPKNADENLVIFSSQRIPFFRRGNSLTLNEIIVRSASVLVYWTSQYIIIQAVYSTLAAITVALGMTPVQSWPPVFGFISDSYSIRQFWGSFYHQLLRRGCGGIAHFLTCTCLGLSKRGIWSRYIYTCAVFMVSGLFHAFSDVAQGIPWSESGALQFFMLQVFGIMLEDAFGALLRLRTSSDWDPAQRSFSTSRRPFKALGYLWTLAWLVWSTPVWIYPSLQRSTGVAIIPISGYFQWALITGSQTLAGPSELALLCS</sequence>